<evidence type="ECO:0000313" key="1">
    <source>
        <dbReference type="EMBL" id="PKR57503.1"/>
    </source>
</evidence>
<protein>
    <recommendedName>
        <fullName evidence="3">DUF3168 domain-containing protein</fullName>
    </recommendedName>
</protein>
<dbReference type="Proteomes" id="UP000233332">
    <property type="component" value="Unassembled WGS sequence"/>
</dbReference>
<dbReference type="InterPro" id="IPR021508">
    <property type="entry name" value="Gp17-like"/>
</dbReference>
<dbReference type="AlphaFoldDB" id="A0A2N3L3U2"/>
<dbReference type="InterPro" id="IPR053745">
    <property type="entry name" value="Viral_Tail_Comp_sf"/>
</dbReference>
<keyword evidence="2" id="KW-1185">Reference proteome</keyword>
<name>A0A2N3L3U2_9PROT</name>
<comment type="caution">
    <text evidence="1">The sequence shown here is derived from an EMBL/GenBank/DDBJ whole genome shotgun (WGS) entry which is preliminary data.</text>
</comment>
<evidence type="ECO:0000313" key="2">
    <source>
        <dbReference type="Proteomes" id="UP000233332"/>
    </source>
</evidence>
<evidence type="ECO:0008006" key="3">
    <source>
        <dbReference type="Google" id="ProtNLM"/>
    </source>
</evidence>
<proteinExistence type="predicted"/>
<dbReference type="EMBL" id="NXGX01000006">
    <property type="protein sequence ID" value="PKR57503.1"/>
    <property type="molecule type" value="Genomic_DNA"/>
</dbReference>
<dbReference type="Pfam" id="PF11367">
    <property type="entry name" value="Tail_completion_gp17"/>
    <property type="match status" value="1"/>
</dbReference>
<dbReference type="RefSeq" id="WP_101303807.1">
    <property type="nucleotide sequence ID" value="NZ_NXGX01000006.1"/>
</dbReference>
<reference evidence="1 2" key="1">
    <citation type="submission" date="2017-09" db="EMBL/GenBank/DDBJ databases">
        <title>Biodiversity and function of Thalassospira species in the particle-attached aromatic-hydrocarbon-degrading consortia from the surface seawater of the China South Sea.</title>
        <authorList>
            <person name="Dong C."/>
            <person name="Lai Q."/>
            <person name="Shao Z."/>
        </authorList>
    </citation>
    <scope>NUCLEOTIDE SEQUENCE [LARGE SCALE GENOMIC DNA]</scope>
    <source>
        <strain evidence="1 2">139Z-12</strain>
    </source>
</reference>
<sequence length="129" mass="14321">MDGSWPLQQALYGVLNAALECAVYDDVPPKKPMPYVVIGDDTQLPDDTKTSLGFDMTITLHVWSDAKDGRREAKQLLGEIYDELHDANLTVTGFDAVSCSFEFSETVPDRDDKITHGIARYRVVLDKAA</sequence>
<gene>
    <name evidence="1" type="ORF">COO92_16310</name>
</gene>
<accession>A0A2N3L3U2</accession>
<dbReference type="Gene3D" id="3.30.2000.30">
    <property type="match status" value="1"/>
</dbReference>
<organism evidence="1 2">
    <name type="scientific">Thalassospira lohafexi</name>
    <dbReference type="NCBI Taxonomy" id="744227"/>
    <lineage>
        <taxon>Bacteria</taxon>
        <taxon>Pseudomonadati</taxon>
        <taxon>Pseudomonadota</taxon>
        <taxon>Alphaproteobacteria</taxon>
        <taxon>Rhodospirillales</taxon>
        <taxon>Thalassospiraceae</taxon>
        <taxon>Thalassospira</taxon>
    </lineage>
</organism>